<protein>
    <submittedName>
        <fullName evidence="4">Aminopeptidase N-like</fullName>
    </submittedName>
</protein>
<dbReference type="InterPro" id="IPR024571">
    <property type="entry name" value="ERAP1-like_C_dom"/>
</dbReference>
<sequence>MDSWTLQTGYPVVTVSRDYETGTAKVTQNRFLLEKEEARNVSSEPLWKIPITYTHSRNSDWENTTTKLWLHSATGTLRDLPGPNDWLILNIQEVGYYRVNYDIHNWKLVINQLEKDHKVIHVVNRAQLMDDAMDLARAGLLPYDLALMTTLYINKERNYLPWEAALESLSYIDMMLSRSAIYGKWEKYVLRQLSSMYNELGWEEDETESILIQYNRINSLGWTCKHGHPQCVKIAKRKFQEWKDNYNDLTIIPPNLRSVVYCTAIQYGGQEAWDFTWQRYLEEEVASERDKLMRALACAREPWLLSRYLEWSLNQSSGIKRQDGTYVFRSVASNIYGRDIAFNYLREKWDILLDIYGKSFFSLGSLVQTVTSSLNTQFELDQLVKFYENHKDKLGTAHRSFKQAIEKARANVHWMNKNFEIIASWLDNISL</sequence>
<evidence type="ECO:0000313" key="4">
    <source>
        <dbReference type="RefSeq" id="XP_013790479.2"/>
    </source>
</evidence>
<feature type="domain" description="ERAP1-like C-terminal" evidence="2">
    <location>
        <begin position="86"/>
        <end position="409"/>
    </location>
</feature>
<gene>
    <name evidence="4" type="primary">LOC106474335</name>
</gene>
<accession>A0ABM1BXD6</accession>
<evidence type="ECO:0000256" key="1">
    <source>
        <dbReference type="ARBA" id="ARBA00010136"/>
    </source>
</evidence>
<dbReference type="RefSeq" id="XP_013790479.2">
    <property type="nucleotide sequence ID" value="XM_013935025.2"/>
</dbReference>
<dbReference type="Pfam" id="PF11838">
    <property type="entry name" value="ERAP1_C"/>
    <property type="match status" value="1"/>
</dbReference>
<dbReference type="GeneID" id="106474335"/>
<reference evidence="4" key="1">
    <citation type="submission" date="2025-08" db="UniProtKB">
        <authorList>
            <consortium name="RefSeq"/>
        </authorList>
    </citation>
    <scope>IDENTIFICATION</scope>
    <source>
        <tissue evidence="4">Muscle</tissue>
    </source>
</reference>
<proteinExistence type="inferred from homology"/>
<comment type="similarity">
    <text evidence="1">Belongs to the peptidase M1 family.</text>
</comment>
<dbReference type="PANTHER" id="PTHR11533">
    <property type="entry name" value="PROTEASE M1 ZINC METALLOPROTEASE"/>
    <property type="match status" value="1"/>
</dbReference>
<organism evidence="3 4">
    <name type="scientific">Limulus polyphemus</name>
    <name type="common">Atlantic horseshoe crab</name>
    <dbReference type="NCBI Taxonomy" id="6850"/>
    <lineage>
        <taxon>Eukaryota</taxon>
        <taxon>Metazoa</taxon>
        <taxon>Ecdysozoa</taxon>
        <taxon>Arthropoda</taxon>
        <taxon>Chelicerata</taxon>
        <taxon>Merostomata</taxon>
        <taxon>Xiphosura</taxon>
        <taxon>Limulidae</taxon>
        <taxon>Limulus</taxon>
    </lineage>
</organism>
<dbReference type="Proteomes" id="UP000694941">
    <property type="component" value="Unplaced"/>
</dbReference>
<dbReference type="InterPro" id="IPR050344">
    <property type="entry name" value="Peptidase_M1_aminopeptidases"/>
</dbReference>
<keyword evidence="3" id="KW-1185">Reference proteome</keyword>
<dbReference type="Gene3D" id="1.25.50.20">
    <property type="match status" value="1"/>
</dbReference>
<name>A0ABM1BXD6_LIMPO</name>
<evidence type="ECO:0000259" key="2">
    <source>
        <dbReference type="Pfam" id="PF11838"/>
    </source>
</evidence>
<evidence type="ECO:0000313" key="3">
    <source>
        <dbReference type="Proteomes" id="UP000694941"/>
    </source>
</evidence>
<dbReference type="PANTHER" id="PTHR11533:SF294">
    <property type="entry name" value="THYROTROPIN-RELEASING HORMONE-DEGRADING ECTOENZYME"/>
    <property type="match status" value="1"/>
</dbReference>
<dbReference type="Gene3D" id="2.60.40.1910">
    <property type="match status" value="1"/>
</dbReference>